<dbReference type="Pfam" id="PF02518">
    <property type="entry name" value="HATPase_c"/>
    <property type="match status" value="1"/>
</dbReference>
<dbReference type="EMBL" id="BAABJE010000017">
    <property type="protein sequence ID" value="GAA4802509.1"/>
    <property type="molecule type" value="Genomic_DNA"/>
</dbReference>
<dbReference type="Gene3D" id="1.20.5.1930">
    <property type="match status" value="1"/>
</dbReference>
<evidence type="ECO:0000256" key="4">
    <source>
        <dbReference type="SAM" id="Phobius"/>
    </source>
</evidence>
<keyword evidence="8" id="KW-1185">Reference proteome</keyword>
<comment type="caution">
    <text evidence="7">The sequence shown here is derived from an EMBL/GenBank/DDBJ whole genome shotgun (WGS) entry which is preliminary data.</text>
</comment>
<keyword evidence="2" id="KW-0418">Kinase</keyword>
<feature type="transmembrane region" description="Helical" evidence="4">
    <location>
        <begin position="165"/>
        <end position="186"/>
    </location>
</feature>
<dbReference type="InterPro" id="IPR050482">
    <property type="entry name" value="Sensor_HK_TwoCompSys"/>
</dbReference>
<name>A0ABP9BYS3_9GAMM</name>
<protein>
    <recommendedName>
        <fullName evidence="9">Sensor histidine kinase</fullName>
    </recommendedName>
</protein>
<evidence type="ECO:0000259" key="5">
    <source>
        <dbReference type="Pfam" id="PF02518"/>
    </source>
</evidence>
<dbReference type="SUPFAM" id="SSF55874">
    <property type="entry name" value="ATPase domain of HSP90 chaperone/DNA topoisomerase II/histidine kinase"/>
    <property type="match status" value="1"/>
</dbReference>
<dbReference type="Pfam" id="PF07730">
    <property type="entry name" value="HisKA_3"/>
    <property type="match status" value="1"/>
</dbReference>
<keyword evidence="4" id="KW-0812">Transmembrane</keyword>
<keyword evidence="3" id="KW-0902">Two-component regulatory system</keyword>
<evidence type="ECO:0008006" key="9">
    <source>
        <dbReference type="Google" id="ProtNLM"/>
    </source>
</evidence>
<dbReference type="CDD" id="cd16917">
    <property type="entry name" value="HATPase_UhpB-NarQ-NarX-like"/>
    <property type="match status" value="1"/>
</dbReference>
<feature type="transmembrane region" description="Helical" evidence="4">
    <location>
        <begin position="42"/>
        <end position="59"/>
    </location>
</feature>
<evidence type="ECO:0000256" key="1">
    <source>
        <dbReference type="ARBA" id="ARBA00022679"/>
    </source>
</evidence>
<feature type="transmembrane region" description="Helical" evidence="4">
    <location>
        <begin position="71"/>
        <end position="91"/>
    </location>
</feature>
<sequence length="406" mass="43639">MLSAMNDPVTASDTTALDGHVPSLLQPHHGSCAQRLFTPLNIAAYVTWLAVCLAVIDFAELRAGDPREWLGVTALLAFLALFVACAARAVSAGMQRVPWLVAAEGLLVLLAEWSLRGGQTAVLLIIVAGQMVLLWPMRAFVAYMLALNVAIGAMWFERAGSLPPVLLSLLPVLGFQAFAALTGHYAGSRELAREHLARVNAELLATRRLLEESARSGERLKLSRELHDVAGHSLTALKLNLARLARDPALAEREEVRMSATLADELLGQIRQVVSTLRAHDGLDLRAALEALAHPVAGTRIEVDVEDGLRVDDLDQAEALLRCAQEAITNALRHGRASRIVVRLDRNRGVLELAVANDGIAPAKIDAGNGLTGMRERIAALGGTLELVPTPPRGLRVLARLPERTA</sequence>
<proteinExistence type="predicted"/>
<feature type="domain" description="Signal transduction histidine kinase subgroup 3 dimerisation and phosphoacceptor" evidence="6">
    <location>
        <begin position="218"/>
        <end position="280"/>
    </location>
</feature>
<keyword evidence="4" id="KW-0472">Membrane</keyword>
<dbReference type="PANTHER" id="PTHR24421:SF59">
    <property type="entry name" value="OXYGEN SENSOR HISTIDINE KINASE NREB"/>
    <property type="match status" value="1"/>
</dbReference>
<evidence type="ECO:0000256" key="2">
    <source>
        <dbReference type="ARBA" id="ARBA00022777"/>
    </source>
</evidence>
<dbReference type="Gene3D" id="3.30.565.10">
    <property type="entry name" value="Histidine kinase-like ATPase, C-terminal domain"/>
    <property type="match status" value="1"/>
</dbReference>
<dbReference type="Proteomes" id="UP001499959">
    <property type="component" value="Unassembled WGS sequence"/>
</dbReference>
<dbReference type="PANTHER" id="PTHR24421">
    <property type="entry name" value="NITRATE/NITRITE SENSOR PROTEIN NARX-RELATED"/>
    <property type="match status" value="1"/>
</dbReference>
<feature type="domain" description="Histidine kinase/HSP90-like ATPase" evidence="5">
    <location>
        <begin position="317"/>
        <end position="404"/>
    </location>
</feature>
<accession>A0ABP9BYS3</accession>
<organism evidence="7 8">
    <name type="scientific">Lysobacter hankyongensis</name>
    <dbReference type="NCBI Taxonomy" id="1176535"/>
    <lineage>
        <taxon>Bacteria</taxon>
        <taxon>Pseudomonadati</taxon>
        <taxon>Pseudomonadota</taxon>
        <taxon>Gammaproteobacteria</taxon>
        <taxon>Lysobacterales</taxon>
        <taxon>Lysobacteraceae</taxon>
        <taxon>Lysobacter</taxon>
    </lineage>
</organism>
<keyword evidence="4" id="KW-1133">Transmembrane helix</keyword>
<evidence type="ECO:0000313" key="7">
    <source>
        <dbReference type="EMBL" id="GAA4802509.1"/>
    </source>
</evidence>
<gene>
    <name evidence="7" type="ORF">GCM10023307_31520</name>
</gene>
<evidence type="ECO:0000259" key="6">
    <source>
        <dbReference type="Pfam" id="PF07730"/>
    </source>
</evidence>
<evidence type="ECO:0000313" key="8">
    <source>
        <dbReference type="Proteomes" id="UP001499959"/>
    </source>
</evidence>
<feature type="transmembrane region" description="Helical" evidence="4">
    <location>
        <begin position="122"/>
        <end position="145"/>
    </location>
</feature>
<dbReference type="InterPro" id="IPR036890">
    <property type="entry name" value="HATPase_C_sf"/>
</dbReference>
<evidence type="ECO:0000256" key="3">
    <source>
        <dbReference type="ARBA" id="ARBA00023012"/>
    </source>
</evidence>
<keyword evidence="1" id="KW-0808">Transferase</keyword>
<dbReference type="InterPro" id="IPR003594">
    <property type="entry name" value="HATPase_dom"/>
</dbReference>
<reference evidence="8" key="1">
    <citation type="journal article" date="2019" name="Int. J. Syst. Evol. Microbiol.">
        <title>The Global Catalogue of Microorganisms (GCM) 10K type strain sequencing project: providing services to taxonomists for standard genome sequencing and annotation.</title>
        <authorList>
            <consortium name="The Broad Institute Genomics Platform"/>
            <consortium name="The Broad Institute Genome Sequencing Center for Infectious Disease"/>
            <person name="Wu L."/>
            <person name="Ma J."/>
        </authorList>
    </citation>
    <scope>NUCLEOTIDE SEQUENCE [LARGE SCALE GENOMIC DNA]</scope>
    <source>
        <strain evidence="8">JCM 18204</strain>
    </source>
</reference>
<dbReference type="InterPro" id="IPR011712">
    <property type="entry name" value="Sig_transdc_His_kin_sub3_dim/P"/>
</dbReference>